<sequence>MYTPLKVNPDTPKLNYPPLLCSRTGCRAVLNCFCQVDYNSKIWMCNFCGQRNGFPKEYSGINESYQPAELMQHNTTKQLSGPLILLLVVDTCMEPQELQVLKTSIKEVVSQLPPHTLIGLISFGQHAKLHEIHQTSVSTSYCFRGSKKVEGDLVKKVLSYGVPRSQAHAAPVHPSQHDLIPKDGSIKIDPNNRFLQPLSTCESEFMKLLTDLRIDSWPVTQGKRAVRCTGAALSLAVTFLEQTYPTYGARIMLFTGGPCTVGPGQVVDPDLKHIIRSHHDILNDNAPFLKKSHQFFKELSNTAATNGHCIDILSCCLDQTGLLEMRDCFRRTGGYLVMADSFNTTIFQHSLKKIFEKNEENQLNFMLSSYLELKVSKDLEICGCIGHCYKQEPKDDNISSKQIGVGKTNYWKICSLDKKATYAFVFELSKSSMTTQNIFFQFTTLYQHSSPDRVRMRVTTCSRPVSNDPSSSLSVAHSFDQDAAAVLMARIASDRLSINDNPGDVMRWLDRTLIHLCQYVAQFQKDDTRSFRLADNFALYPQYMFHLRRSQFLQCFNNSPDETVFYRYALDREDVLNSCVMIQPVLYSYSLDAPPKPVLLDSSSIKPDLMLFLDSYFFVLIYLGETISYWRKQGYQNDPNYASFAQFLEGPIYEAQEIIRERMPVPRYIYTGHEDSQVTLSDEQARFLLSKVNPSQTHNNSVEWQNNEMTVLTDDISLQAFIDHLKKLVVTQT</sequence>
<dbReference type="Pfam" id="PF00626">
    <property type="entry name" value="Gelsolin"/>
    <property type="match status" value="1"/>
</dbReference>
<dbReference type="EMBL" id="JWZT01003185">
    <property type="protein sequence ID" value="KII67426.1"/>
    <property type="molecule type" value="Genomic_DNA"/>
</dbReference>
<comment type="similarity">
    <text evidence="2 14">Belongs to the SEC23/SEC24 family. SEC23 subfamily.</text>
</comment>
<keyword evidence="9 14" id="KW-0653">Protein transport</keyword>
<dbReference type="InterPro" id="IPR037364">
    <property type="entry name" value="Sec23"/>
</dbReference>
<dbReference type="GO" id="GO:0000139">
    <property type="term" value="C:Golgi membrane"/>
    <property type="evidence" value="ECO:0007669"/>
    <property type="project" value="UniProtKB-SubCell"/>
</dbReference>
<dbReference type="Gene3D" id="2.30.30.380">
    <property type="entry name" value="Zn-finger domain of Sec23/24"/>
    <property type="match status" value="1"/>
</dbReference>
<dbReference type="InterPro" id="IPR007123">
    <property type="entry name" value="Gelsolin-like_dom"/>
</dbReference>
<keyword evidence="14" id="KW-0963">Cytoplasm</keyword>
<evidence type="ECO:0000313" key="21">
    <source>
        <dbReference type="Proteomes" id="UP000031668"/>
    </source>
</evidence>
<dbReference type="SUPFAM" id="SSF81811">
    <property type="entry name" value="Helical domain of Sec23/24"/>
    <property type="match status" value="1"/>
</dbReference>
<dbReference type="OrthoDB" id="10256289at2759"/>
<evidence type="ECO:0000256" key="14">
    <source>
        <dbReference type="RuleBase" id="RU365030"/>
    </source>
</evidence>
<dbReference type="GO" id="GO:0030127">
    <property type="term" value="C:COPII vesicle coat"/>
    <property type="evidence" value="ECO:0007669"/>
    <property type="project" value="InterPro"/>
</dbReference>
<dbReference type="OMA" id="FPPHYAE"/>
<dbReference type="InterPro" id="IPR036465">
    <property type="entry name" value="vWFA_dom_sf"/>
</dbReference>
<keyword evidence="5 14" id="KW-0479">Metal-binding</keyword>
<keyword evidence="4 14" id="KW-0813">Transport</keyword>
<dbReference type="InterPro" id="IPR012990">
    <property type="entry name" value="Beta-sandwich_Sec23_24"/>
</dbReference>
<name>A0A0C2MJR1_THEKT</name>
<accession>A0A0C2MJR1</accession>
<dbReference type="FunFam" id="3.40.50.410:FF:000043">
    <property type="entry name" value="Protein transport protein SEC23"/>
    <property type="match status" value="1"/>
</dbReference>
<feature type="domain" description="Sec23/Sec24 helical" evidence="18">
    <location>
        <begin position="480"/>
        <end position="579"/>
    </location>
</feature>
<keyword evidence="11 14" id="KW-0472">Membrane</keyword>
<evidence type="ECO:0000259" key="18">
    <source>
        <dbReference type="Pfam" id="PF04815"/>
    </source>
</evidence>
<dbReference type="InterPro" id="IPR036175">
    <property type="entry name" value="Sec23/24_helical_dom_sf"/>
</dbReference>
<dbReference type="PANTHER" id="PTHR11141:SF0">
    <property type="entry name" value="PROTEIN TRANSPORT PROTEIN SEC23"/>
    <property type="match status" value="1"/>
</dbReference>
<dbReference type="FunFam" id="2.30.30.380:FF:000001">
    <property type="entry name" value="Protein transport protein SEC23"/>
    <property type="match status" value="1"/>
</dbReference>
<dbReference type="FunFam" id="3.40.20.10:FF:000041">
    <property type="entry name" value="Protein transport protein SEC23"/>
    <property type="match status" value="1"/>
</dbReference>
<dbReference type="Gene3D" id="3.40.50.410">
    <property type="entry name" value="von Willebrand factor, type A domain"/>
    <property type="match status" value="1"/>
</dbReference>
<dbReference type="GO" id="GO:0090110">
    <property type="term" value="P:COPII-coated vesicle cargo loading"/>
    <property type="evidence" value="ECO:0007669"/>
    <property type="project" value="TreeGrafter"/>
</dbReference>
<evidence type="ECO:0000256" key="11">
    <source>
        <dbReference type="ARBA" id="ARBA00023136"/>
    </source>
</evidence>
<evidence type="ECO:0000259" key="19">
    <source>
        <dbReference type="Pfam" id="PF08033"/>
    </source>
</evidence>
<keyword evidence="6 14" id="KW-0256">Endoplasmic reticulum</keyword>
<dbReference type="InterPro" id="IPR036174">
    <property type="entry name" value="Znf_Sec23_Sec24_sf"/>
</dbReference>
<dbReference type="Proteomes" id="UP000031668">
    <property type="component" value="Unassembled WGS sequence"/>
</dbReference>
<evidence type="ECO:0000256" key="8">
    <source>
        <dbReference type="ARBA" id="ARBA00022892"/>
    </source>
</evidence>
<keyword evidence="8 14" id="KW-0931">ER-Golgi transport</keyword>
<evidence type="ECO:0000256" key="2">
    <source>
        <dbReference type="ARBA" id="ARBA00009210"/>
    </source>
</evidence>
<comment type="caution">
    <text evidence="20">The sequence shown here is derived from an EMBL/GenBank/DDBJ whole genome shotgun (WGS) entry which is preliminary data.</text>
</comment>
<dbReference type="Gene3D" id="1.20.120.730">
    <property type="entry name" value="Sec23/Sec24 helical domain"/>
    <property type="match status" value="1"/>
</dbReference>
<dbReference type="Pfam" id="PF04810">
    <property type="entry name" value="zf-Sec23_Sec24"/>
    <property type="match status" value="1"/>
</dbReference>
<evidence type="ECO:0000256" key="9">
    <source>
        <dbReference type="ARBA" id="ARBA00022927"/>
    </source>
</evidence>
<feature type="domain" description="Zinc finger Sec23/Sec24-type" evidence="16">
    <location>
        <begin position="18"/>
        <end position="58"/>
    </location>
</feature>
<keyword evidence="21" id="KW-1185">Reference proteome</keyword>
<proteinExistence type="inferred from homology"/>
<dbReference type="SUPFAM" id="SSF82919">
    <property type="entry name" value="Zn-finger domain of Sec23/24"/>
    <property type="match status" value="1"/>
</dbReference>
<dbReference type="InterPro" id="IPR036180">
    <property type="entry name" value="Gelsolin-like_dom_sf"/>
</dbReference>
<dbReference type="GO" id="GO:0005096">
    <property type="term" value="F:GTPase activator activity"/>
    <property type="evidence" value="ECO:0007669"/>
    <property type="project" value="TreeGrafter"/>
</dbReference>
<dbReference type="GO" id="GO:0005789">
    <property type="term" value="C:endoplasmic reticulum membrane"/>
    <property type="evidence" value="ECO:0007669"/>
    <property type="project" value="UniProtKB-SubCell"/>
</dbReference>
<comment type="function">
    <text evidence="13 14">Component of the coat protein complex II (COPII) which promotes the formation of transport vesicles from the endoplasmic reticulum (ER). The coat has two main functions, the physical deformation of the endoplasmic reticulum membrane into vesicles and the selection of cargo molecules.</text>
</comment>
<dbReference type="Pfam" id="PF04815">
    <property type="entry name" value="Sec23_helical"/>
    <property type="match status" value="1"/>
</dbReference>
<organism evidence="20 21">
    <name type="scientific">Thelohanellus kitauei</name>
    <name type="common">Myxosporean</name>
    <dbReference type="NCBI Taxonomy" id="669202"/>
    <lineage>
        <taxon>Eukaryota</taxon>
        <taxon>Metazoa</taxon>
        <taxon>Cnidaria</taxon>
        <taxon>Myxozoa</taxon>
        <taxon>Myxosporea</taxon>
        <taxon>Bivalvulida</taxon>
        <taxon>Platysporina</taxon>
        <taxon>Myxobolidae</taxon>
        <taxon>Thelohanellus</taxon>
    </lineage>
</organism>
<evidence type="ECO:0000256" key="5">
    <source>
        <dbReference type="ARBA" id="ARBA00022723"/>
    </source>
</evidence>
<comment type="subcellular location">
    <subcellularLocation>
        <location evidence="14">Cytoplasmic vesicle</location>
        <location evidence="14">COPII-coated vesicle membrane</location>
        <topology evidence="14">Peripheral membrane protein</topology>
        <orientation evidence="14">Cytoplasmic side</orientation>
    </subcellularLocation>
    <subcellularLocation>
        <location evidence="14">Endoplasmic reticulum membrane</location>
        <topology evidence="14">Peripheral membrane protein</topology>
        <orientation evidence="14">Cytoplasmic side</orientation>
    </subcellularLocation>
    <subcellularLocation>
        <location evidence="1">Golgi apparatus membrane</location>
        <topology evidence="1">Peripheral membrane protein</topology>
        <orientation evidence="1">Cytoplasmic side</orientation>
    </subcellularLocation>
</comment>
<dbReference type="SUPFAM" id="SSF81995">
    <property type="entry name" value="beta-sandwich domain of Sec23/24"/>
    <property type="match status" value="1"/>
</dbReference>
<evidence type="ECO:0000256" key="3">
    <source>
        <dbReference type="ARBA" id="ARBA00021212"/>
    </source>
</evidence>
<dbReference type="InterPro" id="IPR006896">
    <property type="entry name" value="Sec23/24_trunk_dom"/>
</dbReference>
<feature type="domain" description="Sec23/Sec24 beta-sandwich" evidence="19">
    <location>
        <begin position="371"/>
        <end position="466"/>
    </location>
</feature>
<reference evidence="20 21" key="1">
    <citation type="journal article" date="2014" name="Genome Biol. Evol.">
        <title>The genome of the myxosporean Thelohanellus kitauei shows adaptations to nutrient acquisition within its fish host.</title>
        <authorList>
            <person name="Yang Y."/>
            <person name="Xiong J."/>
            <person name="Zhou Z."/>
            <person name="Huo F."/>
            <person name="Miao W."/>
            <person name="Ran C."/>
            <person name="Liu Y."/>
            <person name="Zhang J."/>
            <person name="Feng J."/>
            <person name="Wang M."/>
            <person name="Wang M."/>
            <person name="Wang L."/>
            <person name="Yao B."/>
        </authorList>
    </citation>
    <scope>NUCLEOTIDE SEQUENCE [LARGE SCALE GENOMIC DNA]</scope>
    <source>
        <strain evidence="20">Wuqing</strain>
    </source>
</reference>
<dbReference type="Gene3D" id="3.40.20.10">
    <property type="entry name" value="Severin"/>
    <property type="match status" value="1"/>
</dbReference>
<dbReference type="PANTHER" id="PTHR11141">
    <property type="entry name" value="PROTEIN TRANSPORT PROTEIN SEC23"/>
    <property type="match status" value="1"/>
</dbReference>
<dbReference type="SUPFAM" id="SSF53300">
    <property type="entry name" value="vWA-like"/>
    <property type="match status" value="1"/>
</dbReference>
<evidence type="ECO:0000256" key="4">
    <source>
        <dbReference type="ARBA" id="ARBA00022448"/>
    </source>
</evidence>
<evidence type="ECO:0000256" key="6">
    <source>
        <dbReference type="ARBA" id="ARBA00022824"/>
    </source>
</evidence>
<dbReference type="AlphaFoldDB" id="A0A0C2MJR1"/>
<protein>
    <recommendedName>
        <fullName evidence="3 14">Protein transport protein SEC23</fullName>
    </recommendedName>
</protein>
<dbReference type="Pfam" id="PF04811">
    <property type="entry name" value="Sec23_trunk"/>
    <property type="match status" value="1"/>
</dbReference>
<keyword evidence="12 14" id="KW-0968">Cytoplasmic vesicle</keyword>
<dbReference type="InterPro" id="IPR029006">
    <property type="entry name" value="ADF-H/Gelsolin-like_dom_sf"/>
</dbReference>
<dbReference type="Pfam" id="PF08033">
    <property type="entry name" value="Sec23_BS"/>
    <property type="match status" value="1"/>
</dbReference>
<dbReference type="Gene3D" id="2.60.40.1670">
    <property type="entry name" value="beta-sandwich domain of Sec23/24"/>
    <property type="match status" value="1"/>
</dbReference>
<gene>
    <name evidence="20" type="ORF">RF11_07811</name>
</gene>
<evidence type="ECO:0000259" key="16">
    <source>
        <dbReference type="Pfam" id="PF04810"/>
    </source>
</evidence>
<dbReference type="GO" id="GO:0008270">
    <property type="term" value="F:zinc ion binding"/>
    <property type="evidence" value="ECO:0007669"/>
    <property type="project" value="InterPro"/>
</dbReference>
<evidence type="ECO:0000256" key="10">
    <source>
        <dbReference type="ARBA" id="ARBA00023034"/>
    </source>
</evidence>
<evidence type="ECO:0000259" key="17">
    <source>
        <dbReference type="Pfam" id="PF04811"/>
    </source>
</evidence>
<dbReference type="InterPro" id="IPR006895">
    <property type="entry name" value="Znf_Sec23_Sec24"/>
</dbReference>
<keyword evidence="7 14" id="KW-0862">Zinc</keyword>
<dbReference type="GO" id="GO:0070971">
    <property type="term" value="C:endoplasmic reticulum exit site"/>
    <property type="evidence" value="ECO:0007669"/>
    <property type="project" value="TreeGrafter"/>
</dbReference>
<evidence type="ECO:0000259" key="15">
    <source>
        <dbReference type="Pfam" id="PF00626"/>
    </source>
</evidence>
<dbReference type="GO" id="GO:0006886">
    <property type="term" value="P:intracellular protein transport"/>
    <property type="evidence" value="ECO:0007669"/>
    <property type="project" value="InterPro"/>
</dbReference>
<evidence type="ECO:0000256" key="1">
    <source>
        <dbReference type="ARBA" id="ARBA00004255"/>
    </source>
</evidence>
<dbReference type="SUPFAM" id="SSF82754">
    <property type="entry name" value="C-terminal, gelsolin-like domain of Sec23/24"/>
    <property type="match status" value="1"/>
</dbReference>
<feature type="domain" description="Sec23/Sec24 trunk" evidence="17">
    <location>
        <begin position="82"/>
        <end position="355"/>
    </location>
</feature>
<feature type="domain" description="Gelsolin-like" evidence="15">
    <location>
        <begin position="594"/>
        <end position="673"/>
    </location>
</feature>
<evidence type="ECO:0000256" key="12">
    <source>
        <dbReference type="ARBA" id="ARBA00023329"/>
    </source>
</evidence>
<evidence type="ECO:0000256" key="13">
    <source>
        <dbReference type="ARBA" id="ARBA00025471"/>
    </source>
</evidence>
<dbReference type="InterPro" id="IPR006900">
    <property type="entry name" value="Sec23/24_helical_dom"/>
</dbReference>
<evidence type="ECO:0000256" key="7">
    <source>
        <dbReference type="ARBA" id="ARBA00022833"/>
    </source>
</evidence>
<keyword evidence="10" id="KW-0333">Golgi apparatus</keyword>
<evidence type="ECO:0000313" key="20">
    <source>
        <dbReference type="EMBL" id="KII67426.1"/>
    </source>
</evidence>